<protein>
    <recommendedName>
        <fullName evidence="7">Rhodopsin domain-containing protein</fullName>
    </recommendedName>
</protein>
<feature type="domain" description="Rhodopsin" evidence="7">
    <location>
        <begin position="26"/>
        <end position="266"/>
    </location>
</feature>
<feature type="transmembrane region" description="Helical" evidence="6">
    <location>
        <begin position="42"/>
        <end position="63"/>
    </location>
</feature>
<dbReference type="OrthoDB" id="5329176at2759"/>
<evidence type="ECO:0000313" key="9">
    <source>
        <dbReference type="Proteomes" id="UP000235672"/>
    </source>
</evidence>
<dbReference type="PANTHER" id="PTHR33048:SF47">
    <property type="entry name" value="INTEGRAL MEMBRANE PROTEIN-RELATED"/>
    <property type="match status" value="1"/>
</dbReference>
<dbReference type="EMBL" id="KZ613510">
    <property type="protein sequence ID" value="PMD15862.1"/>
    <property type="molecule type" value="Genomic_DNA"/>
</dbReference>
<evidence type="ECO:0000313" key="8">
    <source>
        <dbReference type="EMBL" id="PMD15862.1"/>
    </source>
</evidence>
<keyword evidence="4 6" id="KW-0472">Membrane</keyword>
<evidence type="ECO:0000256" key="4">
    <source>
        <dbReference type="ARBA" id="ARBA00023136"/>
    </source>
</evidence>
<feature type="transmembrane region" description="Helical" evidence="6">
    <location>
        <begin position="205"/>
        <end position="229"/>
    </location>
</feature>
<evidence type="ECO:0000256" key="5">
    <source>
        <dbReference type="ARBA" id="ARBA00038359"/>
    </source>
</evidence>
<proteinExistence type="inferred from homology"/>
<name>A0A2J6PPB5_9HELO</name>
<dbReference type="GO" id="GO:0016020">
    <property type="term" value="C:membrane"/>
    <property type="evidence" value="ECO:0007669"/>
    <property type="project" value="UniProtKB-SubCell"/>
</dbReference>
<accession>A0A2J6PPB5</accession>
<dbReference type="InterPro" id="IPR052337">
    <property type="entry name" value="SAT4-like"/>
</dbReference>
<feature type="transmembrane region" description="Helical" evidence="6">
    <location>
        <begin position="94"/>
        <end position="115"/>
    </location>
</feature>
<dbReference type="PANTHER" id="PTHR33048">
    <property type="entry name" value="PTH11-LIKE INTEGRAL MEMBRANE PROTEIN (AFU_ORTHOLOGUE AFUA_5G11245)"/>
    <property type="match status" value="1"/>
</dbReference>
<evidence type="ECO:0000256" key="2">
    <source>
        <dbReference type="ARBA" id="ARBA00022692"/>
    </source>
</evidence>
<comment type="similarity">
    <text evidence="5">Belongs to the SAT4 family.</text>
</comment>
<feature type="transmembrane region" description="Helical" evidence="6">
    <location>
        <begin position="122"/>
        <end position="144"/>
    </location>
</feature>
<comment type="subcellular location">
    <subcellularLocation>
        <location evidence="1">Membrane</location>
        <topology evidence="1">Multi-pass membrane protein</topology>
    </subcellularLocation>
</comment>
<evidence type="ECO:0000256" key="6">
    <source>
        <dbReference type="SAM" id="Phobius"/>
    </source>
</evidence>
<reference evidence="8 9" key="1">
    <citation type="submission" date="2016-05" db="EMBL/GenBank/DDBJ databases">
        <title>A degradative enzymes factory behind the ericoid mycorrhizal symbiosis.</title>
        <authorList>
            <consortium name="DOE Joint Genome Institute"/>
            <person name="Martino E."/>
            <person name="Morin E."/>
            <person name="Grelet G."/>
            <person name="Kuo A."/>
            <person name="Kohler A."/>
            <person name="Daghino S."/>
            <person name="Barry K."/>
            <person name="Choi C."/>
            <person name="Cichocki N."/>
            <person name="Clum A."/>
            <person name="Copeland A."/>
            <person name="Hainaut M."/>
            <person name="Haridas S."/>
            <person name="Labutti K."/>
            <person name="Lindquist E."/>
            <person name="Lipzen A."/>
            <person name="Khouja H.-R."/>
            <person name="Murat C."/>
            <person name="Ohm R."/>
            <person name="Olson A."/>
            <person name="Spatafora J."/>
            <person name="Veneault-Fourrey C."/>
            <person name="Henrissat B."/>
            <person name="Grigoriev I."/>
            <person name="Martin F."/>
            <person name="Perotto S."/>
        </authorList>
    </citation>
    <scope>NUCLEOTIDE SEQUENCE [LARGE SCALE GENOMIC DNA]</scope>
    <source>
        <strain evidence="8 9">UAMH 7357</strain>
    </source>
</reference>
<sequence length="388" mass="44242">MLESLQPISYAVVSVFFFLSTSTILLRVYARGYLVRSFGLDDWCMFSILFFNAGQQVILYYFLHYGAGLQLDTVYTTHPEWLLNLSYALFAEEIYYIWMHWVIKMAFLLFYLRFATTRTFRYLVYSTMGLNTIFSTITWTLYVLQCMPLDALFHPAAHPTTKCVDRAVLAFVPTGFSAFVDIAILILPIRPLWHIQVSLRKRLTLISIVSLGSLVVLVSMLRIIVLNLFEKNIDLTYTLGKLIIVSSIEIDLAIIAANAPSLKIYWSKYISRPSTPTRKDQYESITLSTLQGQKVLSQSSSCHISSSNKTVRDGRRDMMSPERMAEEGDMGMAITRIGNEDLNRESQEALWTSEDGIIVTSSVGVVVHAKPEQHDDQLEANYYVFDKA</sequence>
<organism evidence="8 9">
    <name type="scientific">Hyaloscypha hepaticicola</name>
    <dbReference type="NCBI Taxonomy" id="2082293"/>
    <lineage>
        <taxon>Eukaryota</taxon>
        <taxon>Fungi</taxon>
        <taxon>Dikarya</taxon>
        <taxon>Ascomycota</taxon>
        <taxon>Pezizomycotina</taxon>
        <taxon>Leotiomycetes</taxon>
        <taxon>Helotiales</taxon>
        <taxon>Hyaloscyphaceae</taxon>
        <taxon>Hyaloscypha</taxon>
    </lineage>
</organism>
<keyword evidence="3 6" id="KW-1133">Transmembrane helix</keyword>
<dbReference type="Proteomes" id="UP000235672">
    <property type="component" value="Unassembled WGS sequence"/>
</dbReference>
<keyword evidence="9" id="KW-1185">Reference proteome</keyword>
<dbReference type="AlphaFoldDB" id="A0A2J6PPB5"/>
<feature type="transmembrane region" description="Helical" evidence="6">
    <location>
        <begin position="12"/>
        <end position="30"/>
    </location>
</feature>
<feature type="transmembrane region" description="Helical" evidence="6">
    <location>
        <begin position="168"/>
        <end position="193"/>
    </location>
</feature>
<keyword evidence="2 6" id="KW-0812">Transmembrane</keyword>
<evidence type="ECO:0000256" key="1">
    <source>
        <dbReference type="ARBA" id="ARBA00004141"/>
    </source>
</evidence>
<evidence type="ECO:0000256" key="3">
    <source>
        <dbReference type="ARBA" id="ARBA00022989"/>
    </source>
</evidence>
<gene>
    <name evidence="8" type="ORF">NA56DRAFT_753692</name>
</gene>
<dbReference type="Pfam" id="PF20684">
    <property type="entry name" value="Fung_rhodopsin"/>
    <property type="match status" value="1"/>
</dbReference>
<dbReference type="InterPro" id="IPR049326">
    <property type="entry name" value="Rhodopsin_dom_fungi"/>
</dbReference>
<evidence type="ECO:0000259" key="7">
    <source>
        <dbReference type="Pfam" id="PF20684"/>
    </source>
</evidence>